<sequence length="245" mass="25226">MSDVQDSNVRDLRPVPSPQPLTGLTGAPAAIYTELVTTPYATAAELALAAGLGRSTATNALATLEKQGLVVREPGGHEGARRVPDRWRAAGDSPSATGEGDAPTGNDSESAQTGQRPKTPAPALTVADPDGTGTTSENPPTTPSAQEDCLEVPGDREQSQTESAAAPFGEKKRLAPGALRQLVIEHLEAHPTETFTATAISRAVSKSSGAIANCLITLAKTGVAEKVSDRPRTYRLAAAPTASEN</sequence>
<feature type="compositionally biased region" description="Basic and acidic residues" evidence="1">
    <location>
        <begin position="74"/>
        <end position="89"/>
    </location>
</feature>
<feature type="region of interest" description="Disordered" evidence="1">
    <location>
        <begin position="72"/>
        <end position="171"/>
    </location>
</feature>
<dbReference type="SUPFAM" id="SSF46785">
    <property type="entry name" value="Winged helix' DNA-binding domain"/>
    <property type="match status" value="1"/>
</dbReference>
<accession>A0ABW2JB65</accession>
<evidence type="ECO:0000259" key="2">
    <source>
        <dbReference type="Pfam" id="PF01978"/>
    </source>
</evidence>
<dbReference type="InterPro" id="IPR036390">
    <property type="entry name" value="WH_DNA-bd_sf"/>
</dbReference>
<dbReference type="Gene3D" id="1.10.10.10">
    <property type="entry name" value="Winged helix-like DNA-binding domain superfamily/Winged helix DNA-binding domain"/>
    <property type="match status" value="2"/>
</dbReference>
<comment type="caution">
    <text evidence="3">The sequence shown here is derived from an EMBL/GenBank/DDBJ whole genome shotgun (WGS) entry which is preliminary data.</text>
</comment>
<proteinExistence type="predicted"/>
<keyword evidence="4" id="KW-1185">Reference proteome</keyword>
<evidence type="ECO:0000313" key="3">
    <source>
        <dbReference type="EMBL" id="MFC7303219.1"/>
    </source>
</evidence>
<dbReference type="Pfam" id="PF01978">
    <property type="entry name" value="TrmB"/>
    <property type="match status" value="1"/>
</dbReference>
<dbReference type="Proteomes" id="UP001596523">
    <property type="component" value="Unassembled WGS sequence"/>
</dbReference>
<dbReference type="EMBL" id="JBHTCF010000001">
    <property type="protein sequence ID" value="MFC7303219.1"/>
    <property type="molecule type" value="Genomic_DNA"/>
</dbReference>
<dbReference type="InterPro" id="IPR002831">
    <property type="entry name" value="Tscrpt_reg_TrmB_N"/>
</dbReference>
<evidence type="ECO:0000313" key="4">
    <source>
        <dbReference type="Proteomes" id="UP001596523"/>
    </source>
</evidence>
<feature type="compositionally biased region" description="Polar residues" evidence="1">
    <location>
        <begin position="105"/>
        <end position="116"/>
    </location>
</feature>
<gene>
    <name evidence="3" type="ORF">ACFQVC_03195</name>
</gene>
<evidence type="ECO:0000256" key="1">
    <source>
        <dbReference type="SAM" id="MobiDB-lite"/>
    </source>
</evidence>
<organism evidence="3 4">
    <name type="scientific">Streptomyces monticola</name>
    <dbReference type="NCBI Taxonomy" id="2666263"/>
    <lineage>
        <taxon>Bacteria</taxon>
        <taxon>Bacillati</taxon>
        <taxon>Actinomycetota</taxon>
        <taxon>Actinomycetes</taxon>
        <taxon>Kitasatosporales</taxon>
        <taxon>Streptomycetaceae</taxon>
        <taxon>Streptomyces</taxon>
    </lineage>
</organism>
<reference evidence="4" key="1">
    <citation type="journal article" date="2019" name="Int. J. Syst. Evol. Microbiol.">
        <title>The Global Catalogue of Microorganisms (GCM) 10K type strain sequencing project: providing services to taxonomists for standard genome sequencing and annotation.</title>
        <authorList>
            <consortium name="The Broad Institute Genomics Platform"/>
            <consortium name="The Broad Institute Genome Sequencing Center for Infectious Disease"/>
            <person name="Wu L."/>
            <person name="Ma J."/>
        </authorList>
    </citation>
    <scope>NUCLEOTIDE SEQUENCE [LARGE SCALE GENOMIC DNA]</scope>
    <source>
        <strain evidence="4">SYNS20</strain>
    </source>
</reference>
<protein>
    <submittedName>
        <fullName evidence="3">Helix-turn-helix domain-containing protein</fullName>
    </submittedName>
</protein>
<feature type="region of interest" description="Disordered" evidence="1">
    <location>
        <begin position="1"/>
        <end position="26"/>
    </location>
</feature>
<dbReference type="InterPro" id="IPR036388">
    <property type="entry name" value="WH-like_DNA-bd_sf"/>
</dbReference>
<feature type="domain" description="Transcription regulator TrmB N-terminal" evidence="2">
    <location>
        <begin position="23"/>
        <end position="76"/>
    </location>
</feature>
<feature type="compositionally biased region" description="Polar residues" evidence="1">
    <location>
        <begin position="132"/>
        <end position="145"/>
    </location>
</feature>
<name>A0ABW2JB65_9ACTN</name>
<dbReference type="RefSeq" id="WP_381826138.1">
    <property type="nucleotide sequence ID" value="NZ_JBHTCF010000001.1"/>
</dbReference>